<dbReference type="InterPro" id="IPR009060">
    <property type="entry name" value="UBA-like_sf"/>
</dbReference>
<dbReference type="Proteomes" id="UP000620104">
    <property type="component" value="Unassembled WGS sequence"/>
</dbReference>
<dbReference type="CDD" id="cd14361">
    <property type="entry name" value="UBA_HYPK"/>
    <property type="match status" value="1"/>
</dbReference>
<reference evidence="2" key="1">
    <citation type="submission" date="2020-07" db="EMBL/GenBank/DDBJ databases">
        <title>Draft Genome Sequence of a Deep-Sea Yeast, Naganishia (Cryptococcus) liquefaciens strain N6.</title>
        <authorList>
            <person name="Han Y.W."/>
            <person name="Kajitani R."/>
            <person name="Morimoto H."/>
            <person name="Parhat M."/>
            <person name="Tsubouchi H."/>
            <person name="Bakenova O."/>
            <person name="Ogata M."/>
            <person name="Argunhan B."/>
            <person name="Aoki R."/>
            <person name="Kajiwara S."/>
            <person name="Itoh T."/>
            <person name="Iwasaki H."/>
        </authorList>
    </citation>
    <scope>NUCLEOTIDE SEQUENCE</scope>
    <source>
        <strain evidence="2">N6</strain>
    </source>
</reference>
<organism evidence="2 3">
    <name type="scientific">Naganishia liquefaciens</name>
    <dbReference type="NCBI Taxonomy" id="104408"/>
    <lineage>
        <taxon>Eukaryota</taxon>
        <taxon>Fungi</taxon>
        <taxon>Dikarya</taxon>
        <taxon>Basidiomycota</taxon>
        <taxon>Agaricomycotina</taxon>
        <taxon>Tremellomycetes</taxon>
        <taxon>Filobasidiales</taxon>
        <taxon>Filobasidiaceae</taxon>
        <taxon>Naganishia</taxon>
    </lineage>
</organism>
<protein>
    <recommendedName>
        <fullName evidence="1">Nascent polypeptide-associated complex subunit alpha-like UBA domain-containing protein</fullName>
    </recommendedName>
</protein>
<evidence type="ECO:0000313" key="2">
    <source>
        <dbReference type="EMBL" id="GHJ89461.1"/>
    </source>
</evidence>
<evidence type="ECO:0000259" key="1">
    <source>
        <dbReference type="Pfam" id="PF19026"/>
    </source>
</evidence>
<dbReference type="OrthoDB" id="285219at2759"/>
<accession>A0A8H3TXL9</accession>
<feature type="domain" description="Nascent polypeptide-associated complex subunit alpha-like UBA" evidence="1">
    <location>
        <begin position="59"/>
        <end position="98"/>
    </location>
</feature>
<proteinExistence type="predicted"/>
<gene>
    <name evidence="2" type="ORF">NliqN6_5863</name>
</gene>
<dbReference type="AlphaFoldDB" id="A0A8H3TXL9"/>
<comment type="caution">
    <text evidence="2">The sequence shown here is derived from an EMBL/GenBank/DDBJ whole genome shotgun (WGS) entry which is preliminary data.</text>
</comment>
<sequence length="100" mass="11134">MTSLGRKPVGEVIVDFLDGGSYLKHKLELHVLSIEERRIRTEQAEKESVVAGAEGRAEPVKEEDVKRLMDEFSLSKADATRVLREAGGKLDDAIWQLIDG</sequence>
<dbReference type="SUPFAM" id="SSF46934">
    <property type="entry name" value="UBA-like"/>
    <property type="match status" value="1"/>
</dbReference>
<keyword evidence="3" id="KW-1185">Reference proteome</keyword>
<dbReference type="InterPro" id="IPR044034">
    <property type="entry name" value="NAC-like_UBA"/>
</dbReference>
<dbReference type="EMBL" id="BLZA01000043">
    <property type="protein sequence ID" value="GHJ89461.1"/>
    <property type="molecule type" value="Genomic_DNA"/>
</dbReference>
<dbReference type="InterPro" id="IPR038922">
    <property type="entry name" value="HYPK_UBA"/>
</dbReference>
<name>A0A8H3TXL9_9TREE</name>
<evidence type="ECO:0000313" key="3">
    <source>
        <dbReference type="Proteomes" id="UP000620104"/>
    </source>
</evidence>
<dbReference type="Pfam" id="PF19026">
    <property type="entry name" value="UBA_HYPK"/>
    <property type="match status" value="1"/>
</dbReference>